<evidence type="ECO:0000256" key="10">
    <source>
        <dbReference type="ARBA" id="ARBA00022679"/>
    </source>
</evidence>
<evidence type="ECO:0000313" key="20">
    <source>
        <dbReference type="Proteomes" id="UP001269267"/>
    </source>
</evidence>
<keyword evidence="12 16" id="KW-0135">Cellulose biosynthesis</keyword>
<dbReference type="NCBIfam" id="TIGR03030">
    <property type="entry name" value="CelA"/>
    <property type="match status" value="1"/>
</dbReference>
<dbReference type="Proteomes" id="UP001269267">
    <property type="component" value="Unassembled WGS sequence"/>
</dbReference>
<organism evidence="19 20">
    <name type="scientific">Vreelandella gomseomensis</name>
    <dbReference type="NCBI Taxonomy" id="370766"/>
    <lineage>
        <taxon>Bacteria</taxon>
        <taxon>Pseudomonadati</taxon>
        <taxon>Pseudomonadota</taxon>
        <taxon>Gammaproteobacteria</taxon>
        <taxon>Oceanospirillales</taxon>
        <taxon>Halomonadaceae</taxon>
        <taxon>Vreelandella</taxon>
    </lineage>
</organism>
<comment type="similarity">
    <text evidence="3">Belongs to the glycosyltransferase 2 family.</text>
</comment>
<dbReference type="InterPro" id="IPR009875">
    <property type="entry name" value="PilZ_domain"/>
</dbReference>
<evidence type="ECO:0000256" key="11">
    <source>
        <dbReference type="ARBA" id="ARBA00022692"/>
    </source>
</evidence>
<name>A0ABU1GG62_9GAMM</name>
<dbReference type="InterPro" id="IPR001173">
    <property type="entry name" value="Glyco_trans_2-like"/>
</dbReference>
<feature type="transmembrane region" description="Helical" evidence="16">
    <location>
        <begin position="7"/>
        <end position="26"/>
    </location>
</feature>
<dbReference type="RefSeq" id="WP_310540365.1">
    <property type="nucleotide sequence ID" value="NZ_JARWAI010000010.1"/>
</dbReference>
<dbReference type="Pfam" id="PF00535">
    <property type="entry name" value="Glycos_transf_2"/>
    <property type="match status" value="1"/>
</dbReference>
<feature type="transmembrane region" description="Helical" evidence="16">
    <location>
        <begin position="56"/>
        <end position="73"/>
    </location>
</feature>
<dbReference type="InterPro" id="IPR050321">
    <property type="entry name" value="Glycosyltr_2/OpgH_subfam"/>
</dbReference>
<feature type="transmembrane region" description="Helical" evidence="16">
    <location>
        <begin position="1484"/>
        <end position="1507"/>
    </location>
</feature>
<keyword evidence="10 16" id="KW-0808">Transferase</keyword>
<comment type="catalytic activity">
    <reaction evidence="15 16">
        <text>[(1-&gt;4)-beta-D-glucosyl](n) + UDP-alpha-D-glucose = [(1-&gt;4)-beta-D-glucosyl](n+1) + UDP + H(+)</text>
        <dbReference type="Rhea" id="RHEA:19929"/>
        <dbReference type="Rhea" id="RHEA-COMP:10033"/>
        <dbReference type="Rhea" id="RHEA-COMP:10034"/>
        <dbReference type="ChEBI" id="CHEBI:15378"/>
        <dbReference type="ChEBI" id="CHEBI:18246"/>
        <dbReference type="ChEBI" id="CHEBI:58223"/>
        <dbReference type="ChEBI" id="CHEBI:58885"/>
        <dbReference type="EC" id="2.4.1.12"/>
    </reaction>
</comment>
<evidence type="ECO:0000256" key="4">
    <source>
        <dbReference type="ARBA" id="ARBA00012539"/>
    </source>
</evidence>
<keyword evidence="8 16" id="KW-0973">c-di-GMP</keyword>
<evidence type="ECO:0000313" key="19">
    <source>
        <dbReference type="EMBL" id="MDR5875985.1"/>
    </source>
</evidence>
<comment type="caution">
    <text evidence="19">The sequence shown here is derived from an EMBL/GenBank/DDBJ whole genome shotgun (WGS) entry which is preliminary data.</text>
</comment>
<gene>
    <name evidence="19" type="primary">bcsA</name>
    <name evidence="19" type="ORF">QC815_13780</name>
</gene>
<feature type="domain" description="PilZ" evidence="18">
    <location>
        <begin position="554"/>
        <end position="649"/>
    </location>
</feature>
<keyword evidence="14 16" id="KW-0472">Membrane</keyword>
<keyword evidence="6 16" id="KW-1003">Cell membrane</keyword>
<dbReference type="Pfam" id="PF07238">
    <property type="entry name" value="PilZ"/>
    <property type="match status" value="1"/>
</dbReference>
<evidence type="ECO:0000256" key="8">
    <source>
        <dbReference type="ARBA" id="ARBA00022636"/>
    </source>
</evidence>
<comment type="function">
    <text evidence="16">Catalytic subunit of cellulose synthase. It polymerizes uridine 5'-diphosphate glucose to cellulose.</text>
</comment>
<evidence type="ECO:0000259" key="18">
    <source>
        <dbReference type="Pfam" id="PF07238"/>
    </source>
</evidence>
<keyword evidence="13 16" id="KW-1133">Transmembrane helix</keyword>
<evidence type="ECO:0000256" key="2">
    <source>
        <dbReference type="ARBA" id="ARBA00005186"/>
    </source>
</evidence>
<dbReference type="InterPro" id="IPR018513">
    <property type="entry name" value="Cell_synthase_bac"/>
</dbReference>
<evidence type="ECO:0000256" key="5">
    <source>
        <dbReference type="ARBA" id="ARBA00018714"/>
    </source>
</evidence>
<evidence type="ECO:0000259" key="17">
    <source>
        <dbReference type="Pfam" id="PF00535"/>
    </source>
</evidence>
<feature type="transmembrane region" description="Helical" evidence="16">
    <location>
        <begin position="393"/>
        <end position="413"/>
    </location>
</feature>
<dbReference type="SUPFAM" id="SSF53448">
    <property type="entry name" value="Nucleotide-diphospho-sugar transferases"/>
    <property type="match status" value="1"/>
</dbReference>
<dbReference type="SUPFAM" id="SSF141371">
    <property type="entry name" value="PilZ domain-like"/>
    <property type="match status" value="1"/>
</dbReference>
<feature type="transmembrane region" description="Helical" evidence="16">
    <location>
        <begin position="32"/>
        <end position="49"/>
    </location>
</feature>
<dbReference type="PANTHER" id="PTHR43867:SF2">
    <property type="entry name" value="CELLULOSE SYNTHASE CATALYTIC SUBUNIT A [UDP-FORMING]"/>
    <property type="match status" value="1"/>
</dbReference>
<dbReference type="EMBL" id="JARWAI010000010">
    <property type="protein sequence ID" value="MDR5875985.1"/>
    <property type="molecule type" value="Genomic_DNA"/>
</dbReference>
<dbReference type="PANTHER" id="PTHR43867">
    <property type="entry name" value="CELLULOSE SYNTHASE CATALYTIC SUBUNIT A [UDP-FORMING]"/>
    <property type="match status" value="1"/>
</dbReference>
<sequence>MQGLLYKCWVGFFLLLYSIVFIVVMSTPMGLANQWVFGGVTVLLLICMGQTTSRRVRLAMVLLTAITSTRYMYWRVTETLVTDGIAETVLSTGLLAAECYAWLVLIISFFQVGRLLERKIVPLPDDTSGWPTVDVYIPTYNEGMEVVRDSVLAAQNLDYPSDKLNIYLLDDGKRPEFGAFASRAGVGYITRDNNEHAKAGNLNNALKVTNGELICIFDCDHITTRAFLQATVGAFLDDENLALIQTPHHFYSPDPFERNLVSGRDIPHEGNLFYGAVQKGNDYWNATFFCGSCAVIRRSALEQTDGFAVETVTEDAHTALKLQRKGWSTAYLGIPLAAGLATERLSLHIVQRARWARGMTQIMRRDNPLLGVGLTFAQRLCYLNAMLHFQFPLARFVFLTAPLAYLLFGLDIIEASPEAVAAYVLPHLFGVVYTNAKLVGQYRYTFWNEIYETVLTFHLLKPTLVTLFDPKRGKFDVTDKGGVLDHSFFDFNVLRPHLFVLVLLLAGVIWGTFRLFWWNSGDEQLSVLLFNVIWASFSALFLLAAVAVGSEQKQVREYVRIDLEFPAVIHLEGEYTLLTSTQNLSMGGIQVEAPSGLPDDADIEYIEMSFDNKPMLFPVELIMQDKDHIRLKFYDLDVNQRRELVKLVMGRADSWLEKGETHQDKPIRSIITVVRAVAGLFFKRWKERALFSGGNGGGQKSRAMASNGNASGAITTTSKSTWAWRAFLVALIVLGIISSQRAWSQTVDENSVPPTSQVLQGVDAEDDPLQDQENELPSSFLSNALPSVGLDAEGELDFGNAVSPGLESREHVFPLQHSMHENGGGENPVRIQGNGSQVGLDFSISSSEVVTDATLNLEIQYSDAMLEGVSRLDIVLNGVIIDTIQLDRFNAEGYVAEIEVPPEQIVTYNTLLLSVNGQTLSQCNNVLSEDIWVEVNPDSSLNVSTQVLPPIVDLSRFPAPFFDDAAMERLSLPFVLPDEPSEPLLAAAGIVASQFAVFSSFRGADFPVHHDQLPNSHAVVMGTRQEMPLGVLLPETISGPTILQLQHPDDPLYRLLVLTGRNDQEVRTAARYLTQRHESFSGQSIKAENIPVEPRQAFDAPKWQSLDEPIYLESLVNNEDMMRGEGVRPAPQRYSFRLPPLFVWAGDDVGLQVNYRFPQGEWLDIDESRLEVSLNEQYLDGLPVEKDSIAWDIWKLLGNDIRQEEAVLQIPQEQLYGNNQLTFYFNMGVHLPEEGCDLGLPEEIETRILPQSHIDLREAHKFAALPELSYWVSAGYPFTQWADLSQTSLLVPEVPQESEISAALGMVGRMANAAGYPSYGLDIRKGLDLSGSLANRDLLVVALSDSIEQSSLNGLMDPFAIEGETVSIEPSNLWQKIKMWAKADLSTDTERARNELTAQAPQQALMATRSPLNDSRSMIVATGFSDNAIRQFTSVIDQPEISNQAVGDLVTIDENDVESYRVAEQRIRGDISWNRLVRWYAGQYIIPILLLMAVVVLLTALVLHGTLNRREKQRIHSK</sequence>
<evidence type="ECO:0000256" key="14">
    <source>
        <dbReference type="ARBA" id="ARBA00023136"/>
    </source>
</evidence>
<accession>A0ABU1GG62</accession>
<comment type="cofactor">
    <cofactor evidence="16">
        <name>Mg(2+)</name>
        <dbReference type="ChEBI" id="CHEBI:18420"/>
    </cofactor>
</comment>
<feature type="transmembrane region" description="Helical" evidence="16">
    <location>
        <begin position="85"/>
        <end position="110"/>
    </location>
</feature>
<evidence type="ECO:0000256" key="3">
    <source>
        <dbReference type="ARBA" id="ARBA00006739"/>
    </source>
</evidence>
<evidence type="ECO:0000256" key="15">
    <source>
        <dbReference type="ARBA" id="ARBA00048682"/>
    </source>
</evidence>
<dbReference type="Gene3D" id="2.40.10.220">
    <property type="entry name" value="predicted glycosyltransferase like domains"/>
    <property type="match status" value="1"/>
</dbReference>
<feature type="transmembrane region" description="Helical" evidence="16">
    <location>
        <begin position="498"/>
        <end position="517"/>
    </location>
</feature>
<proteinExistence type="inferred from homology"/>
<evidence type="ECO:0000256" key="9">
    <source>
        <dbReference type="ARBA" id="ARBA00022676"/>
    </source>
</evidence>
<feature type="transmembrane region" description="Helical" evidence="16">
    <location>
        <begin position="529"/>
        <end position="550"/>
    </location>
</feature>
<dbReference type="CDD" id="cd06421">
    <property type="entry name" value="CESA_CelA_like"/>
    <property type="match status" value="1"/>
</dbReference>
<reference evidence="19 20" key="1">
    <citation type="submission" date="2023-04" db="EMBL/GenBank/DDBJ databases">
        <title>A long-awaited taxogenomic arrangement of the family Halomonadaceae.</title>
        <authorList>
            <person name="De La Haba R."/>
            <person name="Chuvochina M."/>
            <person name="Wittouck S."/>
            <person name="Arahal D.R."/>
            <person name="Sanchez-Porro C."/>
            <person name="Hugenholtz P."/>
            <person name="Ventosa A."/>
        </authorList>
    </citation>
    <scope>NUCLEOTIDE SEQUENCE [LARGE SCALE GENOMIC DNA]</scope>
    <source>
        <strain evidence="19 20">DSM 18042</strain>
    </source>
</reference>
<evidence type="ECO:0000256" key="12">
    <source>
        <dbReference type="ARBA" id="ARBA00022916"/>
    </source>
</evidence>
<evidence type="ECO:0000256" key="6">
    <source>
        <dbReference type="ARBA" id="ARBA00022475"/>
    </source>
</evidence>
<keyword evidence="7 16" id="KW-0997">Cell inner membrane</keyword>
<dbReference type="InterPro" id="IPR003919">
    <property type="entry name" value="Cell_synth_A"/>
</dbReference>
<comment type="subcellular location">
    <subcellularLocation>
        <location evidence="1">Cell inner membrane</location>
        <topology evidence="1">Multi-pass membrane protein</topology>
    </subcellularLocation>
</comment>
<dbReference type="Gene3D" id="3.90.550.10">
    <property type="entry name" value="Spore Coat Polysaccharide Biosynthesis Protein SpsA, Chain A"/>
    <property type="match status" value="1"/>
</dbReference>
<dbReference type="Gene3D" id="2.60.120.260">
    <property type="entry name" value="Galactose-binding domain-like"/>
    <property type="match status" value="2"/>
</dbReference>
<evidence type="ECO:0000256" key="13">
    <source>
        <dbReference type="ARBA" id="ARBA00022989"/>
    </source>
</evidence>
<feature type="domain" description="Glycosyltransferase 2-like" evidence="17">
    <location>
        <begin position="135"/>
        <end position="303"/>
    </location>
</feature>
<comment type="pathway">
    <text evidence="2 16">Glycan metabolism; bacterial cellulose biosynthesis.</text>
</comment>
<keyword evidence="9 16" id="KW-0328">Glycosyltransferase</keyword>
<evidence type="ECO:0000256" key="7">
    <source>
        <dbReference type="ARBA" id="ARBA00022519"/>
    </source>
</evidence>
<dbReference type="EC" id="2.4.1.12" evidence="4 16"/>
<keyword evidence="11 16" id="KW-0812">Transmembrane</keyword>
<evidence type="ECO:0000256" key="16">
    <source>
        <dbReference type="RuleBase" id="RU365020"/>
    </source>
</evidence>
<keyword evidence="20" id="KW-1185">Reference proteome</keyword>
<dbReference type="PRINTS" id="PR01439">
    <property type="entry name" value="CELLSNTHASEA"/>
</dbReference>
<evidence type="ECO:0000256" key="1">
    <source>
        <dbReference type="ARBA" id="ARBA00004429"/>
    </source>
</evidence>
<dbReference type="Pfam" id="PF03170">
    <property type="entry name" value="BcsB"/>
    <property type="match status" value="1"/>
</dbReference>
<protein>
    <recommendedName>
        <fullName evidence="5 16">Cellulose synthase catalytic subunit [UDP-forming]</fullName>
        <ecNumber evidence="4 16">2.4.1.12</ecNumber>
    </recommendedName>
</protein>
<dbReference type="InterPro" id="IPR029044">
    <property type="entry name" value="Nucleotide-diphossugar_trans"/>
</dbReference>